<dbReference type="AlphaFoldDB" id="W4QMB5"/>
<comment type="caution">
    <text evidence="1">The sequence shown here is derived from an EMBL/GenBank/DDBJ whole genome shotgun (WGS) entry which is preliminary data.</text>
</comment>
<dbReference type="OrthoDB" id="86584at2"/>
<dbReference type="RefSeq" id="WP_035660793.1">
    <property type="nucleotide sequence ID" value="NZ_BAUV01000001.1"/>
</dbReference>
<dbReference type="NCBIfam" id="NF038110">
    <property type="entry name" value="Lys_methyl_FliB"/>
    <property type="match status" value="1"/>
</dbReference>
<proteinExistence type="predicted"/>
<dbReference type="eggNOG" id="COG0727">
    <property type="taxonomic scope" value="Bacteria"/>
</dbReference>
<keyword evidence="2" id="KW-1185">Reference proteome</keyword>
<dbReference type="STRING" id="1236973.JCM9157_21"/>
<accession>W4QMB5</accession>
<dbReference type="EMBL" id="BAUV01000001">
    <property type="protein sequence ID" value="GAE33037.1"/>
    <property type="molecule type" value="Genomic_DNA"/>
</dbReference>
<sequence>MLKQSNILYPQYVKDFSCIGQKCEDTCCKGWVIDIDKSTYKKYKLLNRKHELKATLDKNIIRNRKSKIDSFYAKVKLKENGNCPLLDKENLCSVQKQLGEDYLSSTCKVYPRSINRVDDRVEVSLSMSCPEAARLGLLKSNLMIFDEKEDVEEINKLARRKVTTVGKKEDNINFYFWDLRVFSIGLMQNRNYSISERLILLGMFYNKLQTLIVKGDFNKIPNLINDTNENIIQKNDKEGFKKIPTSIEIQVNLTKSILEAKLGITNERFLKCLEELRVGLNNSEVVGEDTKIIKSYQENFTNFYQPFMEDNEYIIENYLVNYIYKELFPLNQGLEVFKAYSLLTVHFSIIKLILIGVSGYHEGLSEEIVIRVIQSYSRTIEHNGIFLRKVLKELEEKGYLSMGYMAILLKN</sequence>
<protein>
    <recommendedName>
        <fullName evidence="3">Lysine-N-methylase</fullName>
    </recommendedName>
</protein>
<organism evidence="1 2">
    <name type="scientific">Halalkalibacter akibai (strain ATCC 43226 / DSM 21942 / CIP 109018 / JCM 9157 / 1139)</name>
    <name type="common">Bacillus akibai</name>
    <dbReference type="NCBI Taxonomy" id="1236973"/>
    <lineage>
        <taxon>Bacteria</taxon>
        <taxon>Bacillati</taxon>
        <taxon>Bacillota</taxon>
        <taxon>Bacilli</taxon>
        <taxon>Bacillales</taxon>
        <taxon>Bacillaceae</taxon>
        <taxon>Halalkalibacter</taxon>
    </lineage>
</organism>
<evidence type="ECO:0000313" key="1">
    <source>
        <dbReference type="EMBL" id="GAE33037.1"/>
    </source>
</evidence>
<dbReference type="Proteomes" id="UP000018896">
    <property type="component" value="Unassembled WGS sequence"/>
</dbReference>
<evidence type="ECO:0000313" key="2">
    <source>
        <dbReference type="Proteomes" id="UP000018896"/>
    </source>
</evidence>
<name>W4QMB5_HALA3</name>
<reference evidence="1 2" key="1">
    <citation type="journal article" date="2014" name="Genome Announc.">
        <title>Draft Genome Sequences of Three Alkaliphilic Bacillus Strains, Bacillus wakoensis JCM 9140T, Bacillus akibai JCM 9157T, and Bacillus hemicellulosilyticus JCM 9152T.</title>
        <authorList>
            <person name="Yuki M."/>
            <person name="Oshima K."/>
            <person name="Suda W."/>
            <person name="Oshida Y."/>
            <person name="Kitamura K."/>
            <person name="Iida T."/>
            <person name="Hattori M."/>
            <person name="Ohkuma M."/>
        </authorList>
    </citation>
    <scope>NUCLEOTIDE SEQUENCE [LARGE SCALE GENOMIC DNA]</scope>
    <source>
        <strain evidence="1 2">JCM 9157</strain>
    </source>
</reference>
<gene>
    <name evidence="1" type="ORF">JCM9157_21</name>
</gene>
<evidence type="ECO:0008006" key="3">
    <source>
        <dbReference type="Google" id="ProtNLM"/>
    </source>
</evidence>